<feature type="region of interest" description="Disordered" evidence="1">
    <location>
        <begin position="1"/>
        <end position="106"/>
    </location>
</feature>
<organism evidence="2 3">
    <name type="scientific">Stichopus japonicus</name>
    <name type="common">Sea cucumber</name>
    <dbReference type="NCBI Taxonomy" id="307972"/>
    <lineage>
        <taxon>Eukaryota</taxon>
        <taxon>Metazoa</taxon>
        <taxon>Echinodermata</taxon>
        <taxon>Eleutherozoa</taxon>
        <taxon>Echinozoa</taxon>
        <taxon>Holothuroidea</taxon>
        <taxon>Aspidochirotacea</taxon>
        <taxon>Aspidochirotida</taxon>
        <taxon>Stichopodidae</taxon>
        <taxon>Apostichopus</taxon>
    </lineage>
</organism>
<feature type="compositionally biased region" description="Polar residues" evidence="1">
    <location>
        <begin position="133"/>
        <end position="147"/>
    </location>
</feature>
<accession>A0A2G8L6G5</accession>
<dbReference type="AlphaFoldDB" id="A0A2G8L6G5"/>
<dbReference type="GO" id="GO:0043066">
    <property type="term" value="P:negative regulation of apoptotic process"/>
    <property type="evidence" value="ECO:0007669"/>
    <property type="project" value="TreeGrafter"/>
</dbReference>
<gene>
    <name evidence="2" type="ORF">BSL78_07335</name>
</gene>
<dbReference type="GO" id="GO:0008284">
    <property type="term" value="P:positive regulation of cell population proliferation"/>
    <property type="evidence" value="ECO:0007669"/>
    <property type="project" value="TreeGrafter"/>
</dbReference>
<proteinExistence type="predicted"/>
<dbReference type="EMBL" id="MRZV01000201">
    <property type="protein sequence ID" value="PIK55775.1"/>
    <property type="molecule type" value="Genomic_DNA"/>
</dbReference>
<feature type="region of interest" description="Disordered" evidence="1">
    <location>
        <begin position="132"/>
        <end position="223"/>
    </location>
</feature>
<feature type="compositionally biased region" description="Polar residues" evidence="1">
    <location>
        <begin position="1"/>
        <end position="12"/>
    </location>
</feature>
<reference evidence="2 3" key="1">
    <citation type="journal article" date="2017" name="PLoS Biol.">
        <title>The sea cucumber genome provides insights into morphological evolution and visceral regeneration.</title>
        <authorList>
            <person name="Zhang X."/>
            <person name="Sun L."/>
            <person name="Yuan J."/>
            <person name="Sun Y."/>
            <person name="Gao Y."/>
            <person name="Zhang L."/>
            <person name="Li S."/>
            <person name="Dai H."/>
            <person name="Hamel J.F."/>
            <person name="Liu C."/>
            <person name="Yu Y."/>
            <person name="Liu S."/>
            <person name="Lin W."/>
            <person name="Guo K."/>
            <person name="Jin S."/>
            <person name="Xu P."/>
            <person name="Storey K.B."/>
            <person name="Huan P."/>
            <person name="Zhang T."/>
            <person name="Zhou Y."/>
            <person name="Zhang J."/>
            <person name="Lin C."/>
            <person name="Li X."/>
            <person name="Xing L."/>
            <person name="Huo D."/>
            <person name="Sun M."/>
            <person name="Wang L."/>
            <person name="Mercier A."/>
            <person name="Li F."/>
            <person name="Yang H."/>
            <person name="Xiang J."/>
        </authorList>
    </citation>
    <scope>NUCLEOTIDE SEQUENCE [LARGE SCALE GENOMIC DNA]</scope>
    <source>
        <strain evidence="2">Shaxun</strain>
        <tissue evidence="2">Muscle</tissue>
    </source>
</reference>
<dbReference type="STRING" id="307972.A0A2G8L6G5"/>
<comment type="caution">
    <text evidence="2">The sequence shown here is derived from an EMBL/GenBank/DDBJ whole genome shotgun (WGS) entry which is preliminary data.</text>
</comment>
<feature type="compositionally biased region" description="Polar residues" evidence="1">
    <location>
        <begin position="31"/>
        <end position="42"/>
    </location>
</feature>
<evidence type="ECO:0000256" key="1">
    <source>
        <dbReference type="SAM" id="MobiDB-lite"/>
    </source>
</evidence>
<feature type="compositionally biased region" description="Basic and acidic residues" evidence="1">
    <location>
        <begin position="59"/>
        <end position="68"/>
    </location>
</feature>
<dbReference type="Proteomes" id="UP000230750">
    <property type="component" value="Unassembled WGS sequence"/>
</dbReference>
<feature type="compositionally biased region" description="Polar residues" evidence="1">
    <location>
        <begin position="93"/>
        <end position="102"/>
    </location>
</feature>
<evidence type="ECO:0000313" key="3">
    <source>
        <dbReference type="Proteomes" id="UP000230750"/>
    </source>
</evidence>
<sequence>MAESLNPVQQYNGREERSDSLQRSDQESDTEGQVGNSSQSMKGSRPKKSAFQITSVVTKKADNNHGADDVDSQDELEESRVEEASSSELLDISNLSRASQNSELDKSIVEDTVPSVSLPDRTRLPADIVNIEETASNDGTGETNGNGPSRFRVVKVPNPEPVKRGRWTCKDFPTEKNQGQLIQERSDISKENIHSGNSSAASSVHFVPGENAPDPSGGGPERRKCLLRGVSLVRRVPGRRVSWMKWLKP</sequence>
<name>A0A2G8L6G5_STIJA</name>
<feature type="compositionally biased region" description="Basic and acidic residues" evidence="1">
    <location>
        <begin position="184"/>
        <end position="193"/>
    </location>
</feature>
<dbReference type="GO" id="GO:0005829">
    <property type="term" value="C:cytosol"/>
    <property type="evidence" value="ECO:0007669"/>
    <property type="project" value="TreeGrafter"/>
</dbReference>
<keyword evidence="3" id="KW-1185">Reference proteome</keyword>
<dbReference type="PANTHER" id="PTHR46745">
    <property type="entry name" value="TSC22 DOMAIN FAMILY PROTEIN 1"/>
    <property type="match status" value="1"/>
</dbReference>
<protein>
    <submittedName>
        <fullName evidence="2">Uncharacterized protein</fullName>
    </submittedName>
</protein>
<evidence type="ECO:0000313" key="2">
    <source>
        <dbReference type="EMBL" id="PIK55775.1"/>
    </source>
</evidence>
<feature type="compositionally biased region" description="Basic and acidic residues" evidence="1">
    <location>
        <begin position="13"/>
        <end position="26"/>
    </location>
</feature>
<dbReference type="OrthoDB" id="10064551at2759"/>
<dbReference type="PANTHER" id="PTHR46745:SF1">
    <property type="entry name" value="TSC22 DOMAIN FAMILY PROTEIN 1"/>
    <property type="match status" value="1"/>
</dbReference>
<dbReference type="GO" id="GO:0005634">
    <property type="term" value="C:nucleus"/>
    <property type="evidence" value="ECO:0007669"/>
    <property type="project" value="TreeGrafter"/>
</dbReference>